<protein>
    <submittedName>
        <fullName evidence="1">Uncharacterized protein</fullName>
    </submittedName>
</protein>
<comment type="caution">
    <text evidence="1">The sequence shown here is derived from an EMBL/GenBank/DDBJ whole genome shotgun (WGS) entry which is preliminary data.</text>
</comment>
<organism evidence="1 2">
    <name type="scientific">Dichanthelium oligosanthes</name>
    <dbReference type="NCBI Taxonomy" id="888268"/>
    <lineage>
        <taxon>Eukaryota</taxon>
        <taxon>Viridiplantae</taxon>
        <taxon>Streptophyta</taxon>
        <taxon>Embryophyta</taxon>
        <taxon>Tracheophyta</taxon>
        <taxon>Spermatophyta</taxon>
        <taxon>Magnoliopsida</taxon>
        <taxon>Liliopsida</taxon>
        <taxon>Poales</taxon>
        <taxon>Poaceae</taxon>
        <taxon>PACMAD clade</taxon>
        <taxon>Panicoideae</taxon>
        <taxon>Panicodae</taxon>
        <taxon>Paniceae</taxon>
        <taxon>Dichantheliinae</taxon>
        <taxon>Dichanthelium</taxon>
    </lineage>
</organism>
<proteinExistence type="predicted"/>
<accession>A0A1E5UXW3</accession>
<keyword evidence="2" id="KW-1185">Reference proteome</keyword>
<evidence type="ECO:0000313" key="1">
    <source>
        <dbReference type="EMBL" id="OEL17726.1"/>
    </source>
</evidence>
<dbReference type="EMBL" id="LWDX02058925">
    <property type="protein sequence ID" value="OEL17726.1"/>
    <property type="molecule type" value="Genomic_DNA"/>
</dbReference>
<dbReference type="AlphaFoldDB" id="A0A1E5UXW3"/>
<dbReference type="Proteomes" id="UP000095767">
    <property type="component" value="Unassembled WGS sequence"/>
</dbReference>
<name>A0A1E5UXW3_9POAL</name>
<sequence length="67" mass="7739">MLHEALKYNIALNRFAAEQHHEPPTDEEWAKAESLYGFLQEFSVATKAFSTDRHPIAHLFLKMLLAI</sequence>
<reference evidence="1 2" key="1">
    <citation type="submission" date="2016-09" db="EMBL/GenBank/DDBJ databases">
        <title>The draft genome of Dichanthelium oligosanthes: A C3 panicoid grass species.</title>
        <authorList>
            <person name="Studer A.J."/>
            <person name="Schnable J.C."/>
            <person name="Brutnell T.P."/>
        </authorList>
    </citation>
    <scope>NUCLEOTIDE SEQUENCE [LARGE SCALE GENOMIC DNA]</scope>
    <source>
        <strain evidence="2">cv. Kellogg 1175</strain>
        <tissue evidence="1">Leaf</tissue>
    </source>
</reference>
<gene>
    <name evidence="1" type="ORF">BAE44_0021255</name>
</gene>
<dbReference type="OrthoDB" id="691693at2759"/>
<evidence type="ECO:0000313" key="2">
    <source>
        <dbReference type="Proteomes" id="UP000095767"/>
    </source>
</evidence>